<accession>A0A0L0F5W8</accession>
<reference evidence="3 4" key="1">
    <citation type="submission" date="2011-02" db="EMBL/GenBank/DDBJ databases">
        <title>The Genome Sequence of Sphaeroforma arctica JP610.</title>
        <authorList>
            <consortium name="The Broad Institute Genome Sequencing Platform"/>
            <person name="Russ C."/>
            <person name="Cuomo C."/>
            <person name="Young S.K."/>
            <person name="Zeng Q."/>
            <person name="Gargeya S."/>
            <person name="Alvarado L."/>
            <person name="Berlin A."/>
            <person name="Chapman S.B."/>
            <person name="Chen Z."/>
            <person name="Freedman E."/>
            <person name="Gellesch M."/>
            <person name="Goldberg J."/>
            <person name="Griggs A."/>
            <person name="Gujja S."/>
            <person name="Heilman E."/>
            <person name="Heiman D."/>
            <person name="Howarth C."/>
            <person name="Mehta T."/>
            <person name="Neiman D."/>
            <person name="Pearson M."/>
            <person name="Roberts A."/>
            <person name="Saif S."/>
            <person name="Shea T."/>
            <person name="Shenoy N."/>
            <person name="Sisk P."/>
            <person name="Stolte C."/>
            <person name="Sykes S."/>
            <person name="White J."/>
            <person name="Yandava C."/>
            <person name="Burger G."/>
            <person name="Gray M.W."/>
            <person name="Holland P.W.H."/>
            <person name="King N."/>
            <person name="Lang F.B.F."/>
            <person name="Roger A.J."/>
            <person name="Ruiz-Trillo I."/>
            <person name="Haas B."/>
            <person name="Nusbaum C."/>
            <person name="Birren B."/>
        </authorList>
    </citation>
    <scope>NUCLEOTIDE SEQUENCE [LARGE SCALE GENOMIC DNA]</scope>
    <source>
        <strain evidence="3 4">JP610</strain>
    </source>
</reference>
<gene>
    <name evidence="3" type="ORF">SARC_15416</name>
</gene>
<keyword evidence="4" id="KW-1185">Reference proteome</keyword>
<dbReference type="PANTHER" id="PTHR22589:SF31">
    <property type="entry name" value="CARNITINE O-PALMITOYLTRANSFERASE"/>
    <property type="match status" value="1"/>
</dbReference>
<dbReference type="GO" id="GO:0005739">
    <property type="term" value="C:mitochondrion"/>
    <property type="evidence" value="ECO:0007669"/>
    <property type="project" value="TreeGrafter"/>
</dbReference>
<dbReference type="Proteomes" id="UP000054560">
    <property type="component" value="Unassembled WGS sequence"/>
</dbReference>
<dbReference type="RefSeq" id="XP_014145936.1">
    <property type="nucleotide sequence ID" value="XM_014290461.1"/>
</dbReference>
<dbReference type="InterPro" id="IPR042231">
    <property type="entry name" value="Cho/carn_acyl_trans_2"/>
</dbReference>
<evidence type="ECO:0000313" key="3">
    <source>
        <dbReference type="EMBL" id="KNC72034.1"/>
    </source>
</evidence>
<evidence type="ECO:0000256" key="1">
    <source>
        <dbReference type="ARBA" id="ARBA00023315"/>
    </source>
</evidence>
<keyword evidence="1" id="KW-0012">Acyltransferase</keyword>
<evidence type="ECO:0000259" key="2">
    <source>
        <dbReference type="Pfam" id="PF00755"/>
    </source>
</evidence>
<dbReference type="eggNOG" id="KOG3716">
    <property type="taxonomic scope" value="Eukaryota"/>
</dbReference>
<organism evidence="3 4">
    <name type="scientific">Sphaeroforma arctica JP610</name>
    <dbReference type="NCBI Taxonomy" id="667725"/>
    <lineage>
        <taxon>Eukaryota</taxon>
        <taxon>Ichthyosporea</taxon>
        <taxon>Ichthyophonida</taxon>
        <taxon>Sphaeroforma</taxon>
    </lineage>
</organism>
<feature type="domain" description="Choline/carnitine acyltransferase" evidence="2">
    <location>
        <begin position="7"/>
        <end position="70"/>
    </location>
</feature>
<sequence length="70" mass="7926">MGNAILVPALTRWERKKWAKVRSTFFKYGVNKQSLDMIESAMFFCVLDSDAPANLNEMGKLGLHGKGHNR</sequence>
<keyword evidence="1" id="KW-0808">Transferase</keyword>
<name>A0A0L0F5W8_9EUKA</name>
<dbReference type="Pfam" id="PF00755">
    <property type="entry name" value="Carn_acyltransf"/>
    <property type="match status" value="1"/>
</dbReference>
<dbReference type="SUPFAM" id="SSF52777">
    <property type="entry name" value="CoA-dependent acyltransferases"/>
    <property type="match status" value="1"/>
</dbReference>
<dbReference type="OrthoDB" id="240216at2759"/>
<proteinExistence type="predicted"/>
<evidence type="ECO:0000313" key="4">
    <source>
        <dbReference type="Proteomes" id="UP000054560"/>
    </source>
</evidence>
<dbReference type="GeneID" id="25915920"/>
<dbReference type="InterPro" id="IPR000542">
    <property type="entry name" value="Carn_acyl_trans"/>
</dbReference>
<dbReference type="GO" id="GO:0006631">
    <property type="term" value="P:fatty acid metabolic process"/>
    <property type="evidence" value="ECO:0007669"/>
    <property type="project" value="TreeGrafter"/>
</dbReference>
<dbReference type="STRING" id="667725.A0A0L0F5W8"/>
<dbReference type="GO" id="GO:0009437">
    <property type="term" value="P:carnitine metabolic process"/>
    <property type="evidence" value="ECO:0007669"/>
    <property type="project" value="TreeGrafter"/>
</dbReference>
<dbReference type="PANTHER" id="PTHR22589">
    <property type="entry name" value="CARNITINE O-ACYLTRANSFERASE"/>
    <property type="match status" value="1"/>
</dbReference>
<dbReference type="AlphaFoldDB" id="A0A0L0F5W8"/>
<dbReference type="GO" id="GO:0004095">
    <property type="term" value="F:carnitine O-palmitoyltransferase activity"/>
    <property type="evidence" value="ECO:0007669"/>
    <property type="project" value="TreeGrafter"/>
</dbReference>
<dbReference type="InterPro" id="IPR039551">
    <property type="entry name" value="Cho/carn_acyl_trans"/>
</dbReference>
<dbReference type="EMBL" id="KQ247684">
    <property type="protein sequence ID" value="KNC72034.1"/>
    <property type="molecule type" value="Genomic_DNA"/>
</dbReference>
<dbReference type="Gene3D" id="3.30.559.70">
    <property type="entry name" value="Choline/Carnitine o-acyltransferase, domain 2"/>
    <property type="match status" value="1"/>
</dbReference>
<protein>
    <recommendedName>
        <fullName evidence="2">Choline/carnitine acyltransferase domain-containing protein</fullName>
    </recommendedName>
</protein>
<feature type="non-terminal residue" evidence="3">
    <location>
        <position position="70"/>
    </location>
</feature>